<dbReference type="InterPro" id="IPR032149">
    <property type="entry name" value="DUF4988"/>
</dbReference>
<protein>
    <recommendedName>
        <fullName evidence="4">DUF4955 domain-containing protein</fullName>
    </recommendedName>
</protein>
<sequence>MKNVQMVALMLSFMMTMALFSCSDDEEVMNQPLPPQPEQLTDLLDQYNASIAAFQTLMSGEAEIVDYVAQADGHYKLMLTNQQVADVYAYAEESTDVPLLGIDKEGFWNVQLNGVTQVLTDRNGKPVAALAKTGQGTFTPQVALGKEGCWQVSFNGYQWQRLTDRPAPSLEGKTAAHFALYQSIVLNEQAQTLTLQPRVAEGTLVLETNNNGAAQAWKNFLMSTEKNVLLDYSYAGYDHGETAPKDGFAWGYRVFNVKERMEKERISALEAFTRILDENKLIRKSNKSATNANARIVVYFPAGEYILHSGKGKQFPYDIIGGNFIIKGDGPNRTRLVMESPNGDTEKTNIPLLTVKHTHSPSNDKNSPLLAQVTENASKGSFYLIVSSTNKLKRGQWVQLRLRSGSKDLLAKELGPITPGATWSISQAPLLITENNADKLGIKVTEFHQIKRVNGNQVVFYEPLMHDVDVQYNDCLGWEIREYKHYENVGIEGLTFVGKSITPYYHHGEGMDPSIAWKYDQEYRPLALIRMVNSWVRDVNFESVSEAVTFSESANCSAYHIEITGHRGHGAVRAAGSSRIFIGAVSDNSRDGKPNKFGVVGEGQWHGCGVSKPSIGNVIWRSTWGKNASFESHATQPRATLFDCCSGGLMKYHAGGAEDEAPNHLSDLTFWNWNVTGTTDEQHRDFSTDFHWWSNGDKWWKIYPPIVVGTHGLPVTFSQEERQLTYEESTGVKVSPESLYEAQLKKRLGRVPAWLNALKN</sequence>
<dbReference type="InterPro" id="IPR032532">
    <property type="entry name" value="DUF4955"/>
</dbReference>
<evidence type="ECO:0000313" key="3">
    <source>
        <dbReference type="EMBL" id="EJW93420.1"/>
    </source>
</evidence>
<proteinExistence type="predicted"/>
<organism evidence="3">
    <name type="scientific">gut metagenome</name>
    <dbReference type="NCBI Taxonomy" id="749906"/>
    <lineage>
        <taxon>unclassified sequences</taxon>
        <taxon>metagenomes</taxon>
        <taxon>organismal metagenomes</taxon>
    </lineage>
</organism>
<dbReference type="AlphaFoldDB" id="J9C0S0"/>
<gene>
    <name evidence="3" type="ORF">EVA_18473</name>
</gene>
<name>J9C0S0_9ZZZZ</name>
<accession>J9C0S0</accession>
<evidence type="ECO:0000259" key="2">
    <source>
        <dbReference type="Pfam" id="PF16378"/>
    </source>
</evidence>
<dbReference type="EMBL" id="AMCI01006987">
    <property type="protein sequence ID" value="EJW93420.1"/>
    <property type="molecule type" value="Genomic_DNA"/>
</dbReference>
<dbReference type="Pfam" id="PF16378">
    <property type="entry name" value="DUF4988"/>
    <property type="match status" value="1"/>
</dbReference>
<comment type="caution">
    <text evidence="3">The sequence shown here is derived from an EMBL/GenBank/DDBJ whole genome shotgun (WGS) entry which is preliminary data.</text>
</comment>
<dbReference type="PROSITE" id="PS51257">
    <property type="entry name" value="PROKAR_LIPOPROTEIN"/>
    <property type="match status" value="1"/>
</dbReference>
<reference evidence="3" key="1">
    <citation type="journal article" date="2012" name="PLoS ONE">
        <title>Gene sets for utilization of primary and secondary nutrition supplies in the distal gut of endangered iberian lynx.</title>
        <authorList>
            <person name="Alcaide M."/>
            <person name="Messina E."/>
            <person name="Richter M."/>
            <person name="Bargiela R."/>
            <person name="Peplies J."/>
            <person name="Huws S.A."/>
            <person name="Newbold C.J."/>
            <person name="Golyshin P.N."/>
            <person name="Simon M.A."/>
            <person name="Lopez G."/>
            <person name="Yakimov M.M."/>
            <person name="Ferrer M."/>
        </authorList>
    </citation>
    <scope>NUCLEOTIDE SEQUENCE</scope>
</reference>
<evidence type="ECO:0008006" key="4">
    <source>
        <dbReference type="Google" id="ProtNLM"/>
    </source>
</evidence>
<feature type="domain" description="DUF4988" evidence="2">
    <location>
        <begin position="44"/>
        <end position="165"/>
    </location>
</feature>
<evidence type="ECO:0000259" key="1">
    <source>
        <dbReference type="Pfam" id="PF16315"/>
    </source>
</evidence>
<dbReference type="Pfam" id="PF16315">
    <property type="entry name" value="DUF4955"/>
    <property type="match status" value="1"/>
</dbReference>
<feature type="domain" description="DUF4955" evidence="1">
    <location>
        <begin position="603"/>
        <end position="758"/>
    </location>
</feature>